<dbReference type="Proteomes" id="UP000198211">
    <property type="component" value="Unassembled WGS sequence"/>
</dbReference>
<dbReference type="EMBL" id="NBNE01000803">
    <property type="protein sequence ID" value="OWZ17149.1"/>
    <property type="molecule type" value="Genomic_DNA"/>
</dbReference>
<name>A0A225WJ55_9STRA</name>
<evidence type="ECO:0000313" key="1">
    <source>
        <dbReference type="EMBL" id="OWZ17149.1"/>
    </source>
</evidence>
<dbReference type="OrthoDB" id="10056831at2759"/>
<sequence>MSPYGGRVVGLVFHSSKSTLSTIIFQHLATETKKEFQGGYVNDPAFKQQWSKGTEKRKSDKNNGLLFFRQKKGETHVCRSRRISARILSWSFMMEQHQHIPEVDVLSMDFITGLPGYDAIFVVVDKLSKRLRYAPTYMTADAKDTANIFFEAVVRHH</sequence>
<evidence type="ECO:0000313" key="2">
    <source>
        <dbReference type="Proteomes" id="UP000198211"/>
    </source>
</evidence>
<dbReference type="AlphaFoldDB" id="A0A225WJ55"/>
<accession>A0A225WJ55</accession>
<comment type="caution">
    <text evidence="1">The sequence shown here is derived from an EMBL/GenBank/DDBJ whole genome shotgun (WGS) entry which is preliminary data.</text>
</comment>
<reference evidence="2" key="1">
    <citation type="submission" date="2017-03" db="EMBL/GenBank/DDBJ databases">
        <title>Phytopthora megakarya and P. palmivora, two closely related causual agents of cacao black pod achieved similar genome size and gene model numbers by different mechanisms.</title>
        <authorList>
            <person name="Ali S."/>
            <person name="Shao J."/>
            <person name="Larry D.J."/>
            <person name="Kronmiller B."/>
            <person name="Shen D."/>
            <person name="Strem M.D."/>
            <person name="Melnick R.L."/>
            <person name="Guiltinan M.J."/>
            <person name="Tyler B.M."/>
            <person name="Meinhardt L.W."/>
            <person name="Bailey B.A."/>
        </authorList>
    </citation>
    <scope>NUCLEOTIDE SEQUENCE [LARGE SCALE GENOMIC DNA]</scope>
    <source>
        <strain evidence="2">zdho120</strain>
    </source>
</reference>
<gene>
    <name evidence="1" type="ORF">PHMEG_0008942</name>
</gene>
<protein>
    <submittedName>
        <fullName evidence="1">Retroelement</fullName>
    </submittedName>
</protein>
<keyword evidence="2" id="KW-1185">Reference proteome</keyword>
<organism evidence="1 2">
    <name type="scientific">Phytophthora megakarya</name>
    <dbReference type="NCBI Taxonomy" id="4795"/>
    <lineage>
        <taxon>Eukaryota</taxon>
        <taxon>Sar</taxon>
        <taxon>Stramenopiles</taxon>
        <taxon>Oomycota</taxon>
        <taxon>Peronosporomycetes</taxon>
        <taxon>Peronosporales</taxon>
        <taxon>Peronosporaceae</taxon>
        <taxon>Phytophthora</taxon>
    </lineage>
</organism>
<proteinExistence type="predicted"/>